<dbReference type="PROSITE" id="PS50887">
    <property type="entry name" value="GGDEF"/>
    <property type="match status" value="1"/>
</dbReference>
<dbReference type="AlphaFoldDB" id="A0A097ECV4"/>
<dbReference type="eggNOG" id="COG3706">
    <property type="taxonomic scope" value="Bacteria"/>
</dbReference>
<dbReference type="CDD" id="cd01949">
    <property type="entry name" value="GGDEF"/>
    <property type="match status" value="1"/>
</dbReference>
<keyword evidence="4" id="KW-1185">Reference proteome</keyword>
<dbReference type="RefSeq" id="WP_038658947.1">
    <property type="nucleotide sequence ID" value="NZ_CP009571.1"/>
</dbReference>
<dbReference type="PANTHER" id="PTHR46663">
    <property type="entry name" value="DIGUANYLATE CYCLASE DGCT-RELATED"/>
    <property type="match status" value="1"/>
</dbReference>
<dbReference type="Gene3D" id="2.130.10.10">
    <property type="entry name" value="YVTN repeat-like/Quinoprotein amine dehydrogenase"/>
    <property type="match status" value="2"/>
</dbReference>
<dbReference type="PANTHER" id="PTHR46663:SF4">
    <property type="entry name" value="DIGUANYLATE CYCLASE DGCT-RELATED"/>
    <property type="match status" value="1"/>
</dbReference>
<dbReference type="InterPro" id="IPR052163">
    <property type="entry name" value="DGC-Regulatory_Protein"/>
</dbReference>
<dbReference type="Pfam" id="PF00990">
    <property type="entry name" value="GGDEF"/>
    <property type="match status" value="1"/>
</dbReference>
<dbReference type="Gene3D" id="3.30.70.270">
    <property type="match status" value="1"/>
</dbReference>
<dbReference type="EMBL" id="CP009571">
    <property type="protein sequence ID" value="AIT05404.1"/>
    <property type="molecule type" value="Genomic_DNA"/>
</dbReference>
<keyword evidence="1" id="KW-0472">Membrane</keyword>
<dbReference type="SUPFAM" id="SSF55073">
    <property type="entry name" value="Nucleotide cyclase"/>
    <property type="match status" value="1"/>
</dbReference>
<proteinExistence type="predicted"/>
<dbReference type="NCBIfam" id="TIGR00254">
    <property type="entry name" value="GGDEF"/>
    <property type="match status" value="1"/>
</dbReference>
<reference evidence="3 4" key="1">
    <citation type="submission" date="2014-09" db="EMBL/GenBank/DDBJ databases">
        <title>Using Illumina technology Improving SMRT sequencing Genome Assembly by RASTools.</title>
        <authorList>
            <person name="Zhou Y."/>
            <person name="Ma T."/>
            <person name="Liu T."/>
        </authorList>
    </citation>
    <scope>NUCLEOTIDE SEQUENCE [LARGE SCALE GENOMIC DNA]</scope>
    <source>
        <strain evidence="3 4">ATCC 55669</strain>
    </source>
</reference>
<keyword evidence="1" id="KW-1133">Transmembrane helix</keyword>
<name>A0A097ECV4_9SPHN</name>
<keyword evidence="1" id="KW-0812">Transmembrane</keyword>
<feature type="domain" description="GGDEF" evidence="2">
    <location>
        <begin position="860"/>
        <end position="993"/>
    </location>
</feature>
<dbReference type="InterPro" id="IPR043128">
    <property type="entry name" value="Rev_trsase/Diguanyl_cyclase"/>
</dbReference>
<accession>A0A097ECV4</accession>
<dbReference type="eggNOG" id="COG3292">
    <property type="taxonomic scope" value="Bacteria"/>
</dbReference>
<dbReference type="Pfam" id="PF07494">
    <property type="entry name" value="Reg_prop"/>
    <property type="match status" value="1"/>
</dbReference>
<organism evidence="3 4">
    <name type="scientific">Sphingomonas taxi</name>
    <dbReference type="NCBI Taxonomy" id="1549858"/>
    <lineage>
        <taxon>Bacteria</taxon>
        <taxon>Pseudomonadati</taxon>
        <taxon>Pseudomonadota</taxon>
        <taxon>Alphaproteobacteria</taxon>
        <taxon>Sphingomonadales</taxon>
        <taxon>Sphingomonadaceae</taxon>
        <taxon>Sphingomonas</taxon>
    </lineage>
</organism>
<dbReference type="InterPro" id="IPR015943">
    <property type="entry name" value="WD40/YVTN_repeat-like_dom_sf"/>
</dbReference>
<evidence type="ECO:0000313" key="3">
    <source>
        <dbReference type="EMBL" id="AIT05404.1"/>
    </source>
</evidence>
<gene>
    <name evidence="3" type="ORF">MC45_02180</name>
</gene>
<dbReference type="SUPFAM" id="SSF63829">
    <property type="entry name" value="Calcium-dependent phosphotriesterase"/>
    <property type="match status" value="3"/>
</dbReference>
<dbReference type="InterPro" id="IPR011110">
    <property type="entry name" value="Reg_prop"/>
</dbReference>
<evidence type="ECO:0000256" key="1">
    <source>
        <dbReference type="SAM" id="Phobius"/>
    </source>
</evidence>
<dbReference type="HOGENOM" id="CLU_300330_0_0_5"/>
<dbReference type="Proteomes" id="UP000033200">
    <property type="component" value="Chromosome"/>
</dbReference>
<dbReference type="InterPro" id="IPR000160">
    <property type="entry name" value="GGDEF_dom"/>
</dbReference>
<protein>
    <recommendedName>
        <fullName evidence="2">GGDEF domain-containing protein</fullName>
    </recommendedName>
</protein>
<dbReference type="KEGG" id="stax:MC45_02180"/>
<dbReference type="InterPro" id="IPR013783">
    <property type="entry name" value="Ig-like_fold"/>
</dbReference>
<sequence>MGLAGAACALTGSAARPTAAPVARPVTVVAPRTADPWAAAADLFFKVAARDDAIPDAGLPRAVAQDGDGFIWLATDGGLARWDGTGFKTYSTEPADGAGSLPELMVNTLFTDRGGRLWLGMSAEGLLWRDPLTDSFHRPPNRTPLDRAHVMAIIDDDAGGLWVGSEAGLSHIRGSDHRATLVKGLPPGRIGAVHRDRKGQLWVGDESRLFRRDGTGGFVGVPVPGVVGTITALHADGDGRLWIATAGSGFHVLAPDGGIRHLPVTVDGHAVPLGAMIDAGNGELWAASRAGIIAVDPATMRMRRLAHDPQLPASLAEDGLNHLIRDRSGLVWIVGDATLSYVDPAPRRVLGLVNALRAGPRQQPDSAWSLGVAPDGALWYGSPDIPGSRLAPAAGGGLAPPQRLPAAVRNVQSIAFAPDAAFTAGEGGLFRLSLDGRRAQRLSAQAWSRVLLHGDRLYVGNGLGVALVDARHPGPPRPLPWSKALTDLRVRSLAFTPDGMLWVGTARGLNRVDPASGRVVGIRPGDDNANGLRANFVGTLLCDSDGRLWAGTIGGGITVFARTAGAWRPVAHLGRREGLPHDTVDKLLLGSDGDVWASTDGGIARIDPASLTITPLRASDGVPFTAYWTGAGATLPDGRLVFAGFGGLTMIDPAVPPREAADAPLRFTTVRGNDKAFVPAPGRMLTIGAGERSLTADFARLDYAAARDQVYVYRLFPQETDWTRVDAMHRSARYTNLPPGRSTLVVRALGADDRGSLHVVGAPLTLEIDVETRWFETSAFRIAAAAAIVAALLALLNLRLRAARKRERQLESLVERRTAELLVSRSELEKLAYTDTLTGLGNRRLYGEMLARHLGDARHAPFGLLLIDLDRFKQVNDALGHDVGDALLIEVADRLSATIRQHDSIFRLGGDEFAIILAGLDGAPAIDELCRRLYAAFTAPVSAGNHRLQVALSIGAVVARAEGMSTEAVYKLADLALYDAKRAGRGTWRLSPIDPDV</sequence>
<feature type="transmembrane region" description="Helical" evidence="1">
    <location>
        <begin position="779"/>
        <end position="798"/>
    </location>
</feature>
<evidence type="ECO:0000313" key="4">
    <source>
        <dbReference type="Proteomes" id="UP000033200"/>
    </source>
</evidence>
<dbReference type="SMART" id="SM00267">
    <property type="entry name" value="GGDEF"/>
    <property type="match status" value="1"/>
</dbReference>
<dbReference type="STRING" id="1549858.MC45_02180"/>
<evidence type="ECO:0000259" key="2">
    <source>
        <dbReference type="PROSITE" id="PS50887"/>
    </source>
</evidence>
<dbReference type="InterPro" id="IPR029787">
    <property type="entry name" value="Nucleotide_cyclase"/>
</dbReference>
<dbReference type="Gene3D" id="2.60.40.10">
    <property type="entry name" value="Immunoglobulins"/>
    <property type="match status" value="1"/>
</dbReference>